<reference evidence="2 3" key="1">
    <citation type="submission" date="2017-03" db="EMBL/GenBank/DDBJ databases">
        <title>WGS assembly of Porphyra umbilicalis.</title>
        <authorList>
            <person name="Brawley S.H."/>
            <person name="Blouin N.A."/>
            <person name="Ficko-Blean E."/>
            <person name="Wheeler G.L."/>
            <person name="Lohr M."/>
            <person name="Goodson H.V."/>
            <person name="Jenkins J.W."/>
            <person name="Blaby-Haas C.E."/>
            <person name="Helliwell K.E."/>
            <person name="Chan C."/>
            <person name="Marriage T."/>
            <person name="Bhattacharya D."/>
            <person name="Klein A.S."/>
            <person name="Badis Y."/>
            <person name="Brodie J."/>
            <person name="Cao Y."/>
            <person name="Collen J."/>
            <person name="Dittami S.M."/>
            <person name="Gachon C.M."/>
            <person name="Green B.R."/>
            <person name="Karpowicz S."/>
            <person name="Kim J.W."/>
            <person name="Kudahl U."/>
            <person name="Lin S."/>
            <person name="Michel G."/>
            <person name="Mittag M."/>
            <person name="Olson B.J."/>
            <person name="Pangilinan J."/>
            <person name="Peng Y."/>
            <person name="Qiu H."/>
            <person name="Shu S."/>
            <person name="Singer J.T."/>
            <person name="Smith A.G."/>
            <person name="Sprecher B.N."/>
            <person name="Wagner V."/>
            <person name="Wang W."/>
            <person name="Wang Z.-Y."/>
            <person name="Yan J."/>
            <person name="Yarish C."/>
            <person name="Zoeuner-Riek S."/>
            <person name="Zhuang Y."/>
            <person name="Zou Y."/>
            <person name="Lindquist E.A."/>
            <person name="Grimwood J."/>
            <person name="Barry K."/>
            <person name="Rokhsar D.S."/>
            <person name="Schmutz J."/>
            <person name="Stiller J.W."/>
            <person name="Grossman A.R."/>
            <person name="Prochnik S.E."/>
        </authorList>
    </citation>
    <scope>NUCLEOTIDE SEQUENCE [LARGE SCALE GENOMIC DNA]</scope>
    <source>
        <strain evidence="2">4086291</strain>
    </source>
</reference>
<dbReference type="Proteomes" id="UP000218209">
    <property type="component" value="Unassembled WGS sequence"/>
</dbReference>
<dbReference type="AlphaFoldDB" id="A0A1X6PA16"/>
<accession>A0A1X6PA16</accession>
<feature type="compositionally biased region" description="Low complexity" evidence="1">
    <location>
        <begin position="40"/>
        <end position="55"/>
    </location>
</feature>
<evidence type="ECO:0000256" key="1">
    <source>
        <dbReference type="SAM" id="MobiDB-lite"/>
    </source>
</evidence>
<feature type="region of interest" description="Disordered" evidence="1">
    <location>
        <begin position="131"/>
        <end position="259"/>
    </location>
</feature>
<feature type="compositionally biased region" description="Low complexity" evidence="1">
    <location>
        <begin position="143"/>
        <end position="154"/>
    </location>
</feature>
<organism evidence="2 3">
    <name type="scientific">Porphyra umbilicalis</name>
    <name type="common">Purple laver</name>
    <name type="synonym">Red alga</name>
    <dbReference type="NCBI Taxonomy" id="2786"/>
    <lineage>
        <taxon>Eukaryota</taxon>
        <taxon>Rhodophyta</taxon>
        <taxon>Bangiophyceae</taxon>
        <taxon>Bangiales</taxon>
        <taxon>Bangiaceae</taxon>
        <taxon>Porphyra</taxon>
    </lineage>
</organism>
<evidence type="ECO:0000313" key="3">
    <source>
        <dbReference type="Proteomes" id="UP000218209"/>
    </source>
</evidence>
<gene>
    <name evidence="2" type="ORF">BU14_0143s0011</name>
</gene>
<feature type="compositionally biased region" description="Low complexity" evidence="1">
    <location>
        <begin position="219"/>
        <end position="248"/>
    </location>
</feature>
<keyword evidence="3" id="KW-1185">Reference proteome</keyword>
<feature type="compositionally biased region" description="Basic residues" evidence="1">
    <location>
        <begin position="200"/>
        <end position="214"/>
    </location>
</feature>
<sequence>MTATAGARSTVCRRWGRTGVAIVAADTAAGVVARPPPPARGAAQRHAAAHPTARTARGRGGRDAAGAGHADAAETGGHRPPTAATRRHTAPANAVEGARPWWRPTPTAAGSVRPLASRATLPINAGATVTLAQPPVGRPPLPTGATAAAVAARGRPPRGGGRQRGGGLQTRRRSPTRWRHRRGAARHPRRHPPWRSLPTRQRRRRRRQERRRPCPPRAPRAATRAVATGRGARCGAGVPAAAASAGGADTPQPVKTPSR</sequence>
<feature type="compositionally biased region" description="Gly residues" evidence="1">
    <location>
        <begin position="157"/>
        <end position="168"/>
    </location>
</feature>
<dbReference type="EMBL" id="KV918834">
    <property type="protein sequence ID" value="OSX77575.1"/>
    <property type="molecule type" value="Genomic_DNA"/>
</dbReference>
<feature type="region of interest" description="Disordered" evidence="1">
    <location>
        <begin position="32"/>
        <end position="110"/>
    </location>
</feature>
<name>A0A1X6PA16_PORUM</name>
<proteinExistence type="predicted"/>
<evidence type="ECO:0000313" key="2">
    <source>
        <dbReference type="EMBL" id="OSX77575.1"/>
    </source>
</evidence>
<feature type="compositionally biased region" description="Basic residues" evidence="1">
    <location>
        <begin position="170"/>
        <end position="193"/>
    </location>
</feature>
<protein>
    <submittedName>
        <fullName evidence="2">Uncharacterized protein</fullName>
    </submittedName>
</protein>